<reference evidence="1 2" key="1">
    <citation type="journal article" date="2018" name="Mol. Biol. Evol.">
        <title>Broad Genomic Sampling Reveals a Smut Pathogenic Ancestry of the Fungal Clade Ustilaginomycotina.</title>
        <authorList>
            <person name="Kijpornyongpan T."/>
            <person name="Mondo S.J."/>
            <person name="Barry K."/>
            <person name="Sandor L."/>
            <person name="Lee J."/>
            <person name="Lipzen A."/>
            <person name="Pangilinan J."/>
            <person name="LaButti K."/>
            <person name="Hainaut M."/>
            <person name="Henrissat B."/>
            <person name="Grigoriev I.V."/>
            <person name="Spatafora J.W."/>
            <person name="Aime M.C."/>
        </authorList>
    </citation>
    <scope>NUCLEOTIDE SEQUENCE [LARGE SCALE GENOMIC DNA]</scope>
    <source>
        <strain evidence="1 2">MCA 4658</strain>
    </source>
</reference>
<proteinExistence type="predicted"/>
<name>A0A316W7H0_9BASI</name>
<dbReference type="Proteomes" id="UP000245783">
    <property type="component" value="Unassembled WGS sequence"/>
</dbReference>
<dbReference type="EMBL" id="KZ819368">
    <property type="protein sequence ID" value="PWN43595.1"/>
    <property type="molecule type" value="Genomic_DNA"/>
</dbReference>
<sequence length="95" mass="10469">MKWLGTRAFHDLVTVDRASRTPYRLPFPSAAKVRLDLVWDSTVELESPPIPALGASQRVRPTSPNMAYRPTKANATFHNASSRCGMARGLSITSN</sequence>
<dbReference type="AlphaFoldDB" id="A0A316W7H0"/>
<dbReference type="RefSeq" id="XP_025370755.1">
    <property type="nucleotide sequence ID" value="XM_025513572.1"/>
</dbReference>
<protein>
    <submittedName>
        <fullName evidence="1">Uncharacterized protein</fullName>
    </submittedName>
</protein>
<keyword evidence="2" id="KW-1185">Reference proteome</keyword>
<evidence type="ECO:0000313" key="2">
    <source>
        <dbReference type="Proteomes" id="UP000245783"/>
    </source>
</evidence>
<gene>
    <name evidence="1" type="ORF">IE81DRAFT_322254</name>
</gene>
<organism evidence="1 2">
    <name type="scientific">Ceraceosorus guamensis</name>
    <dbReference type="NCBI Taxonomy" id="1522189"/>
    <lineage>
        <taxon>Eukaryota</taxon>
        <taxon>Fungi</taxon>
        <taxon>Dikarya</taxon>
        <taxon>Basidiomycota</taxon>
        <taxon>Ustilaginomycotina</taxon>
        <taxon>Exobasidiomycetes</taxon>
        <taxon>Ceraceosorales</taxon>
        <taxon>Ceraceosoraceae</taxon>
        <taxon>Ceraceosorus</taxon>
    </lineage>
</organism>
<evidence type="ECO:0000313" key="1">
    <source>
        <dbReference type="EMBL" id="PWN43595.1"/>
    </source>
</evidence>
<accession>A0A316W7H0</accession>
<dbReference type="GeneID" id="37035442"/>
<dbReference type="InParanoid" id="A0A316W7H0"/>